<dbReference type="EMBL" id="JACGWK010001573">
    <property type="protein sequence ID" value="KAL0285767.1"/>
    <property type="molecule type" value="Genomic_DNA"/>
</dbReference>
<organism evidence="1">
    <name type="scientific">Sesamum angustifolium</name>
    <dbReference type="NCBI Taxonomy" id="2727405"/>
    <lineage>
        <taxon>Eukaryota</taxon>
        <taxon>Viridiplantae</taxon>
        <taxon>Streptophyta</taxon>
        <taxon>Embryophyta</taxon>
        <taxon>Tracheophyta</taxon>
        <taxon>Spermatophyta</taxon>
        <taxon>Magnoliopsida</taxon>
        <taxon>eudicotyledons</taxon>
        <taxon>Gunneridae</taxon>
        <taxon>Pentapetalae</taxon>
        <taxon>asterids</taxon>
        <taxon>lamiids</taxon>
        <taxon>Lamiales</taxon>
        <taxon>Pedaliaceae</taxon>
        <taxon>Sesamum</taxon>
    </lineage>
</organism>
<reference evidence="1" key="1">
    <citation type="submission" date="2020-06" db="EMBL/GenBank/DDBJ databases">
        <authorList>
            <person name="Li T."/>
            <person name="Hu X."/>
            <person name="Zhang T."/>
            <person name="Song X."/>
            <person name="Zhang H."/>
            <person name="Dai N."/>
            <person name="Sheng W."/>
            <person name="Hou X."/>
            <person name="Wei L."/>
        </authorList>
    </citation>
    <scope>NUCLEOTIDE SEQUENCE</scope>
    <source>
        <strain evidence="1">G01</strain>
        <tissue evidence="1">Leaf</tissue>
    </source>
</reference>
<accession>A0AAW2IUP8</accession>
<evidence type="ECO:0008006" key="2">
    <source>
        <dbReference type="Google" id="ProtNLM"/>
    </source>
</evidence>
<gene>
    <name evidence="1" type="ORF">Sangu_2765200</name>
</gene>
<evidence type="ECO:0000313" key="1">
    <source>
        <dbReference type="EMBL" id="KAL0285767.1"/>
    </source>
</evidence>
<reference evidence="1" key="2">
    <citation type="journal article" date="2024" name="Plant">
        <title>Genomic evolution and insights into agronomic trait innovations of Sesamum species.</title>
        <authorList>
            <person name="Miao H."/>
            <person name="Wang L."/>
            <person name="Qu L."/>
            <person name="Liu H."/>
            <person name="Sun Y."/>
            <person name="Le M."/>
            <person name="Wang Q."/>
            <person name="Wei S."/>
            <person name="Zheng Y."/>
            <person name="Lin W."/>
            <person name="Duan Y."/>
            <person name="Cao H."/>
            <person name="Xiong S."/>
            <person name="Wang X."/>
            <person name="Wei L."/>
            <person name="Li C."/>
            <person name="Ma Q."/>
            <person name="Ju M."/>
            <person name="Zhao R."/>
            <person name="Li G."/>
            <person name="Mu C."/>
            <person name="Tian Q."/>
            <person name="Mei H."/>
            <person name="Zhang T."/>
            <person name="Gao T."/>
            <person name="Zhang H."/>
        </authorList>
    </citation>
    <scope>NUCLEOTIDE SEQUENCE</scope>
    <source>
        <strain evidence="1">G01</strain>
    </source>
</reference>
<name>A0AAW2IUP8_9LAMI</name>
<dbReference type="AlphaFoldDB" id="A0AAW2IUP8"/>
<proteinExistence type="predicted"/>
<comment type="caution">
    <text evidence="1">The sequence shown here is derived from an EMBL/GenBank/DDBJ whole genome shotgun (WGS) entry which is preliminary data.</text>
</comment>
<sequence length="49" mass="5461">MIAKFSKCETQQIPRCENDIADALSKSGAMMTGIKDRRITVMVREKGSD</sequence>
<protein>
    <recommendedName>
        <fullName evidence="2">RNase H type-1 domain-containing protein</fullName>
    </recommendedName>
</protein>